<dbReference type="EMBL" id="UYSL01013261">
    <property type="protein sequence ID" value="VDL69049.1"/>
    <property type="molecule type" value="Genomic_DNA"/>
</dbReference>
<sequence length="337" mass="39458">MLDHTRLPGTIHRDQDVFLALPPPFARLNAEVDYPSHVVPFVYPDWSALAQKMIAMPITTSVIIVWPESTPESRQMRQVLIALERHLQCGGTMAFFPSPYHDDNAKEWAHMGRICAEFVKYMTAPERAFDAIVRDHYSDVLEQAPYSHPAMCLGTRPRKGNALLSADQVVLFLKKLRVTVSDLIRIDEFDYASPELKEHRRREKLLKERRRKEEHKPNFWVIQDPRRRRQQMKITFRDPRHDSRKRRRLNDHSRAPQQSYNKSPSRNRSPSCSRRNRSGDRHSHRTDPMDARRKNCRDEEHGCTRSRDRGQTELPRHPLSDRTRSMNRGDSRGGGGM</sequence>
<organism evidence="4">
    <name type="scientific">Nippostrongylus brasiliensis</name>
    <name type="common">Rat hookworm</name>
    <dbReference type="NCBI Taxonomy" id="27835"/>
    <lineage>
        <taxon>Eukaryota</taxon>
        <taxon>Metazoa</taxon>
        <taxon>Ecdysozoa</taxon>
        <taxon>Nematoda</taxon>
        <taxon>Chromadorea</taxon>
        <taxon>Rhabditida</taxon>
        <taxon>Rhabditina</taxon>
        <taxon>Rhabditomorpha</taxon>
        <taxon>Strongyloidea</taxon>
        <taxon>Heligmosomidae</taxon>
        <taxon>Nippostrongylus</taxon>
    </lineage>
</organism>
<gene>
    <name evidence="2" type="ORF">NBR_LOCUS5460</name>
</gene>
<evidence type="ECO:0000313" key="2">
    <source>
        <dbReference type="EMBL" id="VDL69049.1"/>
    </source>
</evidence>
<evidence type="ECO:0000313" key="4">
    <source>
        <dbReference type="WBParaSite" id="NBR_0000545901-mRNA-1"/>
    </source>
</evidence>
<feature type="region of interest" description="Disordered" evidence="1">
    <location>
        <begin position="221"/>
        <end position="337"/>
    </location>
</feature>
<proteinExistence type="predicted"/>
<evidence type="ECO:0000256" key="1">
    <source>
        <dbReference type="SAM" id="MobiDB-lite"/>
    </source>
</evidence>
<dbReference type="AlphaFoldDB" id="A0A0N4XSF7"/>
<keyword evidence="3" id="KW-1185">Reference proteome</keyword>
<accession>A0A0N4XSF7</accession>
<evidence type="ECO:0000313" key="3">
    <source>
        <dbReference type="Proteomes" id="UP000271162"/>
    </source>
</evidence>
<dbReference type="WBParaSite" id="NBR_0000545901-mRNA-1">
    <property type="protein sequence ID" value="NBR_0000545901-mRNA-1"/>
    <property type="gene ID" value="NBR_0000545901"/>
</dbReference>
<protein>
    <submittedName>
        <fullName evidence="4">DUF4058 family protein</fullName>
    </submittedName>
</protein>
<feature type="compositionally biased region" description="Low complexity" evidence="1">
    <location>
        <begin position="263"/>
        <end position="273"/>
    </location>
</feature>
<dbReference type="Proteomes" id="UP000271162">
    <property type="component" value="Unassembled WGS sequence"/>
</dbReference>
<reference evidence="2 3" key="2">
    <citation type="submission" date="2018-11" db="EMBL/GenBank/DDBJ databases">
        <authorList>
            <consortium name="Pathogen Informatics"/>
        </authorList>
    </citation>
    <scope>NUCLEOTIDE SEQUENCE [LARGE SCALE GENOMIC DNA]</scope>
</reference>
<dbReference type="STRING" id="27835.A0A0N4XSF7"/>
<reference evidence="4" key="1">
    <citation type="submission" date="2017-02" db="UniProtKB">
        <authorList>
            <consortium name="WormBaseParasite"/>
        </authorList>
    </citation>
    <scope>IDENTIFICATION</scope>
</reference>
<feature type="compositionally biased region" description="Basic and acidic residues" evidence="1">
    <location>
        <begin position="277"/>
        <end position="331"/>
    </location>
</feature>
<name>A0A0N4XSF7_NIPBR</name>